<evidence type="ECO:0000256" key="4">
    <source>
        <dbReference type="ARBA" id="ARBA00022679"/>
    </source>
</evidence>
<dbReference type="SUPFAM" id="SSF55874">
    <property type="entry name" value="ATPase domain of HSP90 chaperone/DNA topoisomerase II/histidine kinase"/>
    <property type="match status" value="1"/>
</dbReference>
<keyword evidence="6 12" id="KW-0418">Kinase</keyword>
<evidence type="ECO:0000256" key="5">
    <source>
        <dbReference type="ARBA" id="ARBA00022741"/>
    </source>
</evidence>
<keyword evidence="13" id="KW-1185">Reference proteome</keyword>
<feature type="transmembrane region" description="Helical" evidence="9">
    <location>
        <begin position="119"/>
        <end position="140"/>
    </location>
</feature>
<keyword evidence="5" id="KW-0547">Nucleotide-binding</keyword>
<dbReference type="Pfam" id="PF02518">
    <property type="entry name" value="HATPase_c"/>
    <property type="match status" value="1"/>
</dbReference>
<evidence type="ECO:0000256" key="7">
    <source>
        <dbReference type="ARBA" id="ARBA00022840"/>
    </source>
</evidence>
<accession>A0ABR6BPU2</accession>
<dbReference type="InterPro" id="IPR011712">
    <property type="entry name" value="Sig_transdc_His_kin_sub3_dim/P"/>
</dbReference>
<feature type="transmembrane region" description="Helical" evidence="9">
    <location>
        <begin position="45"/>
        <end position="78"/>
    </location>
</feature>
<evidence type="ECO:0000256" key="3">
    <source>
        <dbReference type="ARBA" id="ARBA00022553"/>
    </source>
</evidence>
<evidence type="ECO:0000256" key="9">
    <source>
        <dbReference type="SAM" id="Phobius"/>
    </source>
</evidence>
<dbReference type="InterPro" id="IPR036890">
    <property type="entry name" value="HATPase_C_sf"/>
</dbReference>
<evidence type="ECO:0000256" key="2">
    <source>
        <dbReference type="ARBA" id="ARBA00012438"/>
    </source>
</evidence>
<feature type="transmembrane region" description="Helical" evidence="9">
    <location>
        <begin position="152"/>
        <end position="169"/>
    </location>
</feature>
<comment type="caution">
    <text evidence="12">The sequence shown here is derived from an EMBL/GenBank/DDBJ whole genome shotgun (WGS) entry which is preliminary data.</text>
</comment>
<keyword evidence="8" id="KW-0902">Two-component regulatory system</keyword>
<keyword evidence="9" id="KW-0812">Transmembrane</keyword>
<dbReference type="InterPro" id="IPR050482">
    <property type="entry name" value="Sensor_HK_TwoCompSys"/>
</dbReference>
<evidence type="ECO:0000256" key="6">
    <source>
        <dbReference type="ARBA" id="ARBA00022777"/>
    </source>
</evidence>
<evidence type="ECO:0000313" key="12">
    <source>
        <dbReference type="EMBL" id="MBA8928928.1"/>
    </source>
</evidence>
<dbReference type="Pfam" id="PF07730">
    <property type="entry name" value="HisKA_3"/>
    <property type="match status" value="1"/>
</dbReference>
<comment type="catalytic activity">
    <reaction evidence="1">
        <text>ATP + protein L-histidine = ADP + protein N-phospho-L-histidine.</text>
        <dbReference type="EC" id="2.7.13.3"/>
    </reaction>
</comment>
<dbReference type="Gene3D" id="3.30.565.10">
    <property type="entry name" value="Histidine kinase-like ATPase, C-terminal domain"/>
    <property type="match status" value="1"/>
</dbReference>
<dbReference type="Gene3D" id="1.20.5.1930">
    <property type="match status" value="1"/>
</dbReference>
<evidence type="ECO:0000256" key="8">
    <source>
        <dbReference type="ARBA" id="ARBA00023012"/>
    </source>
</evidence>
<dbReference type="EC" id="2.7.13.3" evidence="2"/>
<proteinExistence type="predicted"/>
<dbReference type="InterPro" id="IPR003594">
    <property type="entry name" value="HATPase_dom"/>
</dbReference>
<dbReference type="RefSeq" id="WP_182839094.1">
    <property type="nucleotide sequence ID" value="NZ_BAAABQ010000016.1"/>
</dbReference>
<gene>
    <name evidence="12" type="ORF">BC739_006145</name>
</gene>
<feature type="transmembrane region" description="Helical" evidence="9">
    <location>
        <begin position="15"/>
        <end position="33"/>
    </location>
</feature>
<dbReference type="PANTHER" id="PTHR24421:SF10">
    <property type="entry name" value="NITRATE_NITRITE SENSOR PROTEIN NARQ"/>
    <property type="match status" value="1"/>
</dbReference>
<organism evidence="12 13">
    <name type="scientific">Kutzneria viridogrisea</name>
    <dbReference type="NCBI Taxonomy" id="47990"/>
    <lineage>
        <taxon>Bacteria</taxon>
        <taxon>Bacillati</taxon>
        <taxon>Actinomycetota</taxon>
        <taxon>Actinomycetes</taxon>
        <taxon>Pseudonocardiales</taxon>
        <taxon>Pseudonocardiaceae</taxon>
        <taxon>Kutzneria</taxon>
    </lineage>
</organism>
<sequence>MDTPFIGWQAVLRRQWPILVALSVLMVIEWGVLPERYGGRAAAVLTALPTALLIGLAVLAVAYPLASALGAAVLIIAVTSVEQTLRIVLHTEFSPVSPVQTAACMVIIAVLVRLAPRNAVWGGLAALAFAGMFAAIRQALVSGWRPQDPSQSFPALMLVVLAIGTGLYFRARDTDRDHTITSAVAAAQQQERIALARELHDVVAHHVTGIVVQAQAAMTVSGKDPLAAHRLLPGIADAGTEALAAMRRLVGTLREENTADAATTDLLSDVRATIEQSRNLGVPIRDEVSLPRPMPGEVARSVLRILQESLINVHKHAVTATLITVQVAAGEHWVRVVVADDGAEPARDPAGGSGGYGLVGMRERVELLGGLFSAGRTGDRGWQVLAELPLTEVRR</sequence>
<evidence type="ECO:0000259" key="11">
    <source>
        <dbReference type="Pfam" id="PF07730"/>
    </source>
</evidence>
<dbReference type="Proteomes" id="UP000517916">
    <property type="component" value="Unassembled WGS sequence"/>
</dbReference>
<keyword evidence="7" id="KW-0067">ATP-binding</keyword>
<dbReference type="GO" id="GO:0016301">
    <property type="term" value="F:kinase activity"/>
    <property type="evidence" value="ECO:0007669"/>
    <property type="project" value="UniProtKB-KW"/>
</dbReference>
<feature type="transmembrane region" description="Helical" evidence="9">
    <location>
        <begin position="93"/>
        <end position="112"/>
    </location>
</feature>
<evidence type="ECO:0000313" key="13">
    <source>
        <dbReference type="Proteomes" id="UP000517916"/>
    </source>
</evidence>
<keyword evidence="3" id="KW-0597">Phosphoprotein</keyword>
<evidence type="ECO:0000256" key="1">
    <source>
        <dbReference type="ARBA" id="ARBA00000085"/>
    </source>
</evidence>
<keyword evidence="4" id="KW-0808">Transferase</keyword>
<keyword evidence="9" id="KW-0472">Membrane</keyword>
<dbReference type="CDD" id="cd16917">
    <property type="entry name" value="HATPase_UhpB-NarQ-NarX-like"/>
    <property type="match status" value="1"/>
</dbReference>
<dbReference type="EMBL" id="JACJID010000004">
    <property type="protein sequence ID" value="MBA8928928.1"/>
    <property type="molecule type" value="Genomic_DNA"/>
</dbReference>
<feature type="domain" description="Signal transduction histidine kinase subgroup 3 dimerisation and phosphoacceptor" evidence="11">
    <location>
        <begin position="191"/>
        <end position="256"/>
    </location>
</feature>
<keyword evidence="9" id="KW-1133">Transmembrane helix</keyword>
<evidence type="ECO:0000259" key="10">
    <source>
        <dbReference type="Pfam" id="PF02518"/>
    </source>
</evidence>
<name>A0ABR6BPU2_9PSEU</name>
<dbReference type="PANTHER" id="PTHR24421">
    <property type="entry name" value="NITRATE/NITRITE SENSOR PROTEIN NARX-RELATED"/>
    <property type="match status" value="1"/>
</dbReference>
<reference evidence="12 13" key="1">
    <citation type="submission" date="2020-08" db="EMBL/GenBank/DDBJ databases">
        <title>Genomic Encyclopedia of Archaeal and Bacterial Type Strains, Phase II (KMG-II): from individual species to whole genera.</title>
        <authorList>
            <person name="Goeker M."/>
        </authorList>
    </citation>
    <scope>NUCLEOTIDE SEQUENCE [LARGE SCALE GENOMIC DNA]</scope>
    <source>
        <strain evidence="12 13">DSM 43850</strain>
    </source>
</reference>
<protein>
    <recommendedName>
        <fullName evidence="2">histidine kinase</fullName>
        <ecNumber evidence="2">2.7.13.3</ecNumber>
    </recommendedName>
</protein>
<feature type="domain" description="Histidine kinase/HSP90-like ATPase" evidence="10">
    <location>
        <begin position="300"/>
        <end position="391"/>
    </location>
</feature>